<dbReference type="GO" id="GO:0016740">
    <property type="term" value="F:transferase activity"/>
    <property type="evidence" value="ECO:0007669"/>
    <property type="project" value="UniProtKB-KW"/>
</dbReference>
<dbReference type="PANTHER" id="PTHR43685">
    <property type="entry name" value="GLYCOSYLTRANSFERASE"/>
    <property type="match status" value="1"/>
</dbReference>
<protein>
    <submittedName>
        <fullName evidence="2">Glycosyltransferase family 2 protein</fullName>
    </submittedName>
</protein>
<dbReference type="EMBL" id="JABEQE010000016">
    <property type="protein sequence ID" value="MBB2173561.1"/>
    <property type="molecule type" value="Genomic_DNA"/>
</dbReference>
<organism evidence="2 3">
    <name type="scientific">Gluconacetobacter asukensis</name>
    <dbReference type="NCBI Taxonomy" id="1017181"/>
    <lineage>
        <taxon>Bacteria</taxon>
        <taxon>Pseudomonadati</taxon>
        <taxon>Pseudomonadota</taxon>
        <taxon>Alphaproteobacteria</taxon>
        <taxon>Acetobacterales</taxon>
        <taxon>Acetobacteraceae</taxon>
        <taxon>Gluconacetobacter</taxon>
    </lineage>
</organism>
<dbReference type="SUPFAM" id="SSF53448">
    <property type="entry name" value="Nucleotide-diphospho-sugar transferases"/>
    <property type="match status" value="1"/>
</dbReference>
<accession>A0A7W4P0Y0</accession>
<dbReference type="Pfam" id="PF00535">
    <property type="entry name" value="Glycos_transf_2"/>
    <property type="match status" value="1"/>
</dbReference>
<reference evidence="2 3" key="1">
    <citation type="submission" date="2020-04" db="EMBL/GenBank/DDBJ databases">
        <title>Description of novel Gluconacetobacter.</title>
        <authorList>
            <person name="Sombolestani A."/>
        </authorList>
    </citation>
    <scope>NUCLEOTIDE SEQUENCE [LARGE SCALE GENOMIC DNA]</scope>
    <source>
        <strain evidence="2 3">LMG 27724</strain>
    </source>
</reference>
<evidence type="ECO:0000259" key="1">
    <source>
        <dbReference type="Pfam" id="PF00535"/>
    </source>
</evidence>
<evidence type="ECO:0000313" key="3">
    <source>
        <dbReference type="Proteomes" id="UP000577891"/>
    </source>
</evidence>
<dbReference type="Proteomes" id="UP000577891">
    <property type="component" value="Unassembled WGS sequence"/>
</dbReference>
<evidence type="ECO:0000313" key="2">
    <source>
        <dbReference type="EMBL" id="MBB2173561.1"/>
    </source>
</evidence>
<name>A0A7W4P0Y0_9PROT</name>
<dbReference type="PANTHER" id="PTHR43685:SF2">
    <property type="entry name" value="GLYCOSYLTRANSFERASE 2-LIKE DOMAIN-CONTAINING PROTEIN"/>
    <property type="match status" value="1"/>
</dbReference>
<sequence length="287" mass="33099">MRTKNRPALLPRAIRSVLGQIHTKWKLYIVNDGGDRAAFNECIFQYQSAFGDKLHIIHNPTSLGMEAASNCALRLISEDYVIVHDDDDSWHPLFLTETVNFLKGNPNYVAVTANCIVVNEVIEQNYIRELSREKWQLWRATIDACDILTQNGVPPISLLIRRSVAQLVGEFNENMPVLGDWDYILRLFLEGDIGTIDKELAFYHHRKNSNDSYGNSIHSGISKHQIYQSLYKNSLVRKAIKDNMNNFGIIQVMIEKMERDKRELLMHMHFLSGNILKELNEIKSKIK</sequence>
<dbReference type="Gene3D" id="3.90.550.10">
    <property type="entry name" value="Spore Coat Polysaccharide Biosynthesis Protein SpsA, Chain A"/>
    <property type="match status" value="1"/>
</dbReference>
<feature type="domain" description="Glycosyltransferase 2-like" evidence="1">
    <location>
        <begin position="3"/>
        <end position="162"/>
    </location>
</feature>
<dbReference type="RefSeq" id="WP_182980055.1">
    <property type="nucleotide sequence ID" value="NZ_BAABGB010000010.1"/>
</dbReference>
<dbReference type="InterPro" id="IPR050834">
    <property type="entry name" value="Glycosyltransf_2"/>
</dbReference>
<dbReference type="InterPro" id="IPR001173">
    <property type="entry name" value="Glyco_trans_2-like"/>
</dbReference>
<comment type="caution">
    <text evidence="2">The sequence shown here is derived from an EMBL/GenBank/DDBJ whole genome shotgun (WGS) entry which is preliminary data.</text>
</comment>
<gene>
    <name evidence="2" type="ORF">HLH35_15790</name>
</gene>
<dbReference type="CDD" id="cd00761">
    <property type="entry name" value="Glyco_tranf_GTA_type"/>
    <property type="match status" value="1"/>
</dbReference>
<keyword evidence="2" id="KW-0808">Transferase</keyword>
<dbReference type="InterPro" id="IPR029044">
    <property type="entry name" value="Nucleotide-diphossugar_trans"/>
</dbReference>
<dbReference type="AlphaFoldDB" id="A0A7W4P0Y0"/>
<keyword evidence="3" id="KW-1185">Reference proteome</keyword>
<proteinExistence type="predicted"/>